<keyword evidence="1" id="KW-0032">Aminotransferase</keyword>
<dbReference type="InterPro" id="IPR024551">
    <property type="entry name" value="AspAT_Ic"/>
</dbReference>
<keyword evidence="1" id="KW-0808">Transferase</keyword>
<dbReference type="InterPro" id="IPR015422">
    <property type="entry name" value="PyrdxlP-dep_Trfase_small"/>
</dbReference>
<dbReference type="PANTHER" id="PTHR43799:SF1">
    <property type="entry name" value="ASPARTATE AMINOTRANSFERASE"/>
    <property type="match status" value="1"/>
</dbReference>
<evidence type="ECO:0000313" key="2">
    <source>
        <dbReference type="Proteomes" id="UP000824078"/>
    </source>
</evidence>
<dbReference type="PANTHER" id="PTHR43799">
    <property type="entry name" value="AMINOTRANSFERASE, PUTATIVE-RELATED"/>
    <property type="match status" value="1"/>
</dbReference>
<reference evidence="1" key="2">
    <citation type="journal article" date="2021" name="PeerJ">
        <title>Extensive microbial diversity within the chicken gut microbiome revealed by metagenomics and culture.</title>
        <authorList>
            <person name="Gilroy R."/>
            <person name="Ravi A."/>
            <person name="Getino M."/>
            <person name="Pursley I."/>
            <person name="Horton D.L."/>
            <person name="Alikhan N.F."/>
            <person name="Baker D."/>
            <person name="Gharbi K."/>
            <person name="Hall N."/>
            <person name="Watson M."/>
            <person name="Adriaenssens E.M."/>
            <person name="Foster-Nyarko E."/>
            <person name="Jarju S."/>
            <person name="Secka A."/>
            <person name="Antonio M."/>
            <person name="Oren A."/>
            <person name="Chaudhuri R.R."/>
            <person name="La Ragione R."/>
            <person name="Hildebrand F."/>
            <person name="Pallen M.J."/>
        </authorList>
    </citation>
    <scope>NUCLEOTIDE SEQUENCE</scope>
    <source>
        <strain evidence="1">ChiHjej12B11-29160</strain>
    </source>
</reference>
<dbReference type="InterPro" id="IPR015421">
    <property type="entry name" value="PyrdxlP-dep_Trfase_major"/>
</dbReference>
<dbReference type="EMBL" id="DVMQ01000017">
    <property type="protein sequence ID" value="HIU24419.1"/>
    <property type="molecule type" value="Genomic_DNA"/>
</dbReference>
<accession>A0A9D1HY01</accession>
<dbReference type="CDD" id="cd00609">
    <property type="entry name" value="AAT_like"/>
    <property type="match status" value="1"/>
</dbReference>
<proteinExistence type="predicted"/>
<protein>
    <submittedName>
        <fullName evidence="1">Aminotransferase</fullName>
    </submittedName>
</protein>
<dbReference type="Proteomes" id="UP000824078">
    <property type="component" value="Unassembled WGS sequence"/>
</dbReference>
<dbReference type="GO" id="GO:0004069">
    <property type="term" value="F:L-aspartate:2-oxoglutarate aminotransferase activity"/>
    <property type="evidence" value="ECO:0007669"/>
    <property type="project" value="InterPro"/>
</dbReference>
<sequence>MPNTYANMSVDQLNQEISWLEDEVERLRGLNLSLDMSRGKPNPEQIDLSRPMLNTLTNVSDLTDKGVDAANYGCPDGLPSARALAAEILGVNPDNVLVVGSSSLEIMHSVITNAFVHGIGGNEPWCRQEKVKFLCPSPGYDRHFALTESFGIENIPIPMREDGPDMEMVRSLVELDPQVKGIWCVPKYQNPTGITFSDAVVEAFASLKPAASDFRIYWDNAYVVHDLVQPGDSLREIFSAVEDAGGKDLVYEFASTSKVTFAGSGMAWVAASDADIEELRRAFSVMRVCPNKLVQLMHVDYLGDLTNVRSHMALHAQILQPRFALVERKLTEGLGELDIATWTHPNGGYFVSFDGPQGSAKAIVKMAAELGVKLTSAGATWPGGNDPYDTNIRIAPTYPSLEELSKALDVFVVCARIVSARLALSAQTA</sequence>
<organism evidence="1 2">
    <name type="scientific">Candidatus Coprovicinus avistercoris</name>
    <dbReference type="NCBI Taxonomy" id="2840754"/>
    <lineage>
        <taxon>Bacteria</taxon>
        <taxon>Bacillati</taxon>
        <taxon>Actinomycetota</taxon>
        <taxon>Coriobacteriia</taxon>
        <taxon>Coriobacteriales</taxon>
        <taxon>Coriobacteriaceae</taxon>
        <taxon>Coriobacteriaceae incertae sedis</taxon>
        <taxon>Candidatus Coprovicinus</taxon>
    </lineage>
</organism>
<dbReference type="SUPFAM" id="SSF53383">
    <property type="entry name" value="PLP-dependent transferases"/>
    <property type="match status" value="1"/>
</dbReference>
<dbReference type="InterPro" id="IPR015424">
    <property type="entry name" value="PyrdxlP-dep_Trfase"/>
</dbReference>
<name>A0A9D1HY01_9ACTN</name>
<gene>
    <name evidence="1" type="ORF">IAD17_05810</name>
</gene>
<comment type="caution">
    <text evidence="1">The sequence shown here is derived from an EMBL/GenBank/DDBJ whole genome shotgun (WGS) entry which is preliminary data.</text>
</comment>
<dbReference type="Gene3D" id="3.40.640.10">
    <property type="entry name" value="Type I PLP-dependent aspartate aminotransferase-like (Major domain)"/>
    <property type="match status" value="1"/>
</dbReference>
<dbReference type="Gene3D" id="3.90.1150.10">
    <property type="entry name" value="Aspartate Aminotransferase, domain 1"/>
    <property type="match status" value="1"/>
</dbReference>
<dbReference type="Pfam" id="PF12897">
    <property type="entry name" value="Asp_aminotransf"/>
    <property type="match status" value="1"/>
</dbReference>
<evidence type="ECO:0000313" key="1">
    <source>
        <dbReference type="EMBL" id="HIU24419.1"/>
    </source>
</evidence>
<dbReference type="AlphaFoldDB" id="A0A9D1HY01"/>
<reference evidence="1" key="1">
    <citation type="submission" date="2020-10" db="EMBL/GenBank/DDBJ databases">
        <authorList>
            <person name="Gilroy R."/>
        </authorList>
    </citation>
    <scope>NUCLEOTIDE SEQUENCE</scope>
    <source>
        <strain evidence="1">ChiHjej12B11-29160</strain>
    </source>
</reference>